<dbReference type="PANTHER" id="PTHR10010:SF46">
    <property type="entry name" value="SODIUM-DEPENDENT PHOSPHATE TRANSPORT PROTEIN 2B"/>
    <property type="match status" value="1"/>
</dbReference>
<accession>A0A1H5STD9</accession>
<feature type="transmembrane region" description="Helical" evidence="6">
    <location>
        <begin position="272"/>
        <end position="299"/>
    </location>
</feature>
<feature type="transmembrane region" description="Helical" evidence="6">
    <location>
        <begin position="152"/>
        <end position="170"/>
    </location>
</feature>
<keyword evidence="5 6" id="KW-0472">Membrane</keyword>
<evidence type="ECO:0000256" key="4">
    <source>
        <dbReference type="ARBA" id="ARBA00022989"/>
    </source>
</evidence>
<evidence type="ECO:0000313" key="8">
    <source>
        <dbReference type="Proteomes" id="UP000236735"/>
    </source>
</evidence>
<dbReference type="NCBIfam" id="TIGR00704">
    <property type="entry name" value="NaPi_cotrn_rel"/>
    <property type="match status" value="1"/>
</dbReference>
<evidence type="ECO:0000256" key="5">
    <source>
        <dbReference type="ARBA" id="ARBA00023136"/>
    </source>
</evidence>
<feature type="transmembrane region" description="Helical" evidence="6">
    <location>
        <begin position="201"/>
        <end position="227"/>
    </location>
</feature>
<dbReference type="Proteomes" id="UP000236735">
    <property type="component" value="Unassembled WGS sequence"/>
</dbReference>
<reference evidence="7 8" key="1">
    <citation type="submission" date="2016-10" db="EMBL/GenBank/DDBJ databases">
        <authorList>
            <person name="de Groot N.N."/>
        </authorList>
    </citation>
    <scope>NUCLEOTIDE SEQUENCE [LARGE SCALE GENOMIC DNA]</scope>
    <source>
        <strain evidence="7 8">AR32</strain>
    </source>
</reference>
<keyword evidence="4 6" id="KW-1133">Transmembrane helix</keyword>
<keyword evidence="3 6" id="KW-0812">Transmembrane</keyword>
<dbReference type="AlphaFoldDB" id="A0A1H5STD9"/>
<comment type="subcellular location">
    <subcellularLocation>
        <location evidence="1">Cell membrane</location>
        <topology evidence="1">Multi-pass membrane protein</topology>
    </subcellularLocation>
</comment>
<feature type="transmembrane region" description="Helical" evidence="6">
    <location>
        <begin position="92"/>
        <end position="113"/>
    </location>
</feature>
<evidence type="ECO:0000256" key="2">
    <source>
        <dbReference type="ARBA" id="ARBA00022475"/>
    </source>
</evidence>
<evidence type="ECO:0000256" key="1">
    <source>
        <dbReference type="ARBA" id="ARBA00004651"/>
    </source>
</evidence>
<evidence type="ECO:0000256" key="6">
    <source>
        <dbReference type="SAM" id="Phobius"/>
    </source>
</evidence>
<sequence length="598" mass="67221">MNNELRTFLYLCIRIIESKEILMLVLFKLLGSLALLMFGMKSMSEALQKMAGPQLRHVLGAMTTNRFTGMLTGMLVTASVQSSTATTVMTVSFVNAGLLTLAQAISVIMGANIGTTLTAWIMSAGMSFDITSAVYPAFFIGIILIYLKKYRYIGDFLFGLSFLLLGLGTLRMTGAEMHLGENQAVLDFFASFDPDSFLTTLIFLFLGGVLTFCVQSSAAVMAITMILCSSGALPIYQGIALVMGENIGTTVTSNLAALSANTQARRAALAHMFFNVFGVVWILFVFRPFVDAVCGLVGYDVTMVKGMAETKLFLANAAKLSFVLAAFHTCFNVVNTFILIWFIPQIERFVCWVIKPKKIDEEEDFRLHFITAGFMKTPELSVLEAQKEIQAFSERMQRMFNMVRELLTLSSSATNKKDNKAGDFNRLYTRIEKYEGISDNMELEIAKYLDSVSDAHLSDDTKGKIRAMLREISELESIGDACYNMARTISRKYNGKEDHFIEKQYEHIHQMMELTDQSLSQMNRLMLGRKESFDVNRSFNIEHEINNYRNQLKTQNITDVNNHEYTYAVGTIYMDLINECEKLADYVVNVVEARMGLR</sequence>
<dbReference type="EMBL" id="FNUV01000002">
    <property type="protein sequence ID" value="SEF53862.1"/>
    <property type="molecule type" value="Genomic_DNA"/>
</dbReference>
<feature type="transmembrane region" description="Helical" evidence="6">
    <location>
        <begin position="21"/>
        <end position="38"/>
    </location>
</feature>
<gene>
    <name evidence="7" type="ORF">SAMN05216354_0686</name>
</gene>
<name>A0A1H5STD9_XYLRU</name>
<keyword evidence="2" id="KW-1003">Cell membrane</keyword>
<evidence type="ECO:0000313" key="7">
    <source>
        <dbReference type="EMBL" id="SEF53862.1"/>
    </source>
</evidence>
<evidence type="ECO:0000256" key="3">
    <source>
        <dbReference type="ARBA" id="ARBA00022692"/>
    </source>
</evidence>
<dbReference type="SUPFAM" id="SSF109755">
    <property type="entry name" value="PhoU-like"/>
    <property type="match status" value="1"/>
</dbReference>
<feature type="transmembrane region" description="Helical" evidence="6">
    <location>
        <begin position="320"/>
        <end position="343"/>
    </location>
</feature>
<dbReference type="InterPro" id="IPR004633">
    <property type="entry name" value="NaPi_cotrn-rel/YqeW-like"/>
</dbReference>
<dbReference type="Pfam" id="PF02690">
    <property type="entry name" value="Na_Pi_cotrans"/>
    <property type="match status" value="2"/>
</dbReference>
<dbReference type="InterPro" id="IPR038078">
    <property type="entry name" value="PhoU-like_sf"/>
</dbReference>
<dbReference type="InterPro" id="IPR003841">
    <property type="entry name" value="Na/Pi_transpt"/>
</dbReference>
<dbReference type="PANTHER" id="PTHR10010">
    <property type="entry name" value="SOLUTE CARRIER FAMILY 34 SODIUM PHOSPHATE , MEMBER 2-RELATED"/>
    <property type="match status" value="1"/>
</dbReference>
<feature type="transmembrane region" description="Helical" evidence="6">
    <location>
        <begin position="119"/>
        <end position="145"/>
    </location>
</feature>
<dbReference type="GO" id="GO:0005436">
    <property type="term" value="F:sodium:phosphate symporter activity"/>
    <property type="evidence" value="ECO:0007669"/>
    <property type="project" value="InterPro"/>
</dbReference>
<protein>
    <submittedName>
        <fullName evidence="7">Phosphate:Na+ symporter</fullName>
    </submittedName>
</protein>
<proteinExistence type="predicted"/>
<dbReference type="GO" id="GO:0044341">
    <property type="term" value="P:sodium-dependent phosphate transport"/>
    <property type="evidence" value="ECO:0007669"/>
    <property type="project" value="InterPro"/>
</dbReference>
<feature type="transmembrane region" description="Helical" evidence="6">
    <location>
        <begin position="58"/>
        <end position="80"/>
    </location>
</feature>
<organism evidence="7 8">
    <name type="scientific">Xylanibacter ruminicola</name>
    <name type="common">Prevotella ruminicola</name>
    <dbReference type="NCBI Taxonomy" id="839"/>
    <lineage>
        <taxon>Bacteria</taxon>
        <taxon>Pseudomonadati</taxon>
        <taxon>Bacteroidota</taxon>
        <taxon>Bacteroidia</taxon>
        <taxon>Bacteroidales</taxon>
        <taxon>Prevotellaceae</taxon>
        <taxon>Xylanibacter</taxon>
    </lineage>
</organism>
<dbReference type="GO" id="GO:0005886">
    <property type="term" value="C:plasma membrane"/>
    <property type="evidence" value="ECO:0007669"/>
    <property type="project" value="UniProtKB-SubCell"/>
</dbReference>
<dbReference type="Gene3D" id="1.20.58.220">
    <property type="entry name" value="Phosphate transport system protein phou homolog 2, domain 2"/>
    <property type="match status" value="1"/>
</dbReference>
<dbReference type="NCBIfam" id="NF037997">
    <property type="entry name" value="Na_Pi_symport"/>
    <property type="match status" value="1"/>
</dbReference>